<keyword evidence="2" id="KW-0004">4Fe-4S</keyword>
<dbReference type="GO" id="GO:0051539">
    <property type="term" value="F:4 iron, 4 sulfur cluster binding"/>
    <property type="evidence" value="ECO:0007669"/>
    <property type="project" value="UniProtKB-KW"/>
</dbReference>
<evidence type="ECO:0000256" key="7">
    <source>
        <dbReference type="SAM" id="Phobius"/>
    </source>
</evidence>
<evidence type="ECO:0000256" key="1">
    <source>
        <dbReference type="ARBA" id="ARBA00022448"/>
    </source>
</evidence>
<feature type="transmembrane region" description="Helical" evidence="7">
    <location>
        <begin position="188"/>
        <end position="211"/>
    </location>
</feature>
<dbReference type="PROSITE" id="PS51379">
    <property type="entry name" value="4FE4S_FER_2"/>
    <property type="match status" value="2"/>
</dbReference>
<gene>
    <name evidence="9" type="ORF">IAC59_05060</name>
</gene>
<dbReference type="PROSITE" id="PS00198">
    <property type="entry name" value="4FE4S_FER_1"/>
    <property type="match status" value="1"/>
</dbReference>
<keyword evidence="7" id="KW-0472">Membrane</keyword>
<name>A0A9D1S455_9FIRM</name>
<comment type="caution">
    <text evidence="9">The sequence shown here is derived from an EMBL/GenBank/DDBJ whole genome shotgun (WGS) entry which is preliminary data.</text>
</comment>
<dbReference type="InterPro" id="IPR017896">
    <property type="entry name" value="4Fe4S_Fe-S-bd"/>
</dbReference>
<keyword evidence="6" id="KW-0411">Iron-sulfur</keyword>
<protein>
    <submittedName>
        <fullName evidence="9">4Fe-4S binding protein</fullName>
    </submittedName>
</protein>
<dbReference type="Proteomes" id="UP000824123">
    <property type="component" value="Unassembled WGS sequence"/>
</dbReference>
<keyword evidence="3" id="KW-0479">Metal-binding</keyword>
<dbReference type="PANTHER" id="PTHR30176">
    <property type="entry name" value="FERREDOXIN-TYPE PROTEIN NAPH"/>
    <property type="match status" value="1"/>
</dbReference>
<evidence type="ECO:0000313" key="9">
    <source>
        <dbReference type="EMBL" id="HIU46609.1"/>
    </source>
</evidence>
<dbReference type="Gene3D" id="3.30.70.20">
    <property type="match status" value="1"/>
</dbReference>
<evidence type="ECO:0000256" key="3">
    <source>
        <dbReference type="ARBA" id="ARBA00022723"/>
    </source>
</evidence>
<dbReference type="EMBL" id="DVNK01000033">
    <property type="protein sequence ID" value="HIU46609.1"/>
    <property type="molecule type" value="Genomic_DNA"/>
</dbReference>
<organism evidence="9 10">
    <name type="scientific">Candidatus Fimadaptatus faecigallinarum</name>
    <dbReference type="NCBI Taxonomy" id="2840814"/>
    <lineage>
        <taxon>Bacteria</taxon>
        <taxon>Bacillati</taxon>
        <taxon>Bacillota</taxon>
        <taxon>Clostridia</taxon>
        <taxon>Eubacteriales</taxon>
        <taxon>Candidatus Fimadaptatus</taxon>
    </lineage>
</organism>
<proteinExistence type="predicted"/>
<evidence type="ECO:0000256" key="5">
    <source>
        <dbReference type="ARBA" id="ARBA00023004"/>
    </source>
</evidence>
<dbReference type="Pfam" id="PF12801">
    <property type="entry name" value="Fer4_5"/>
    <property type="match status" value="3"/>
</dbReference>
<reference evidence="9" key="1">
    <citation type="submission" date="2020-10" db="EMBL/GenBank/DDBJ databases">
        <authorList>
            <person name="Gilroy R."/>
        </authorList>
    </citation>
    <scope>NUCLEOTIDE SEQUENCE</scope>
    <source>
        <strain evidence="9">ChiSxjej2B14-8506</strain>
    </source>
</reference>
<evidence type="ECO:0000313" key="10">
    <source>
        <dbReference type="Proteomes" id="UP000824123"/>
    </source>
</evidence>
<sequence length="306" mass="33741">MGKLAWIKRNARRLTQWCALLIGNGYAAGFSSGRIYTGAGKRICLPGLNCYSCPGALGACPIGSLQAVLGSHKFSFSYYVAGLLIFFGAVLGRFVCGWLCPFGLVQELIHKIPLPRALRRLRRKSLPGHRVLKWLKYAILAWFVILAPLFIVDIVGQGSPWFCKYICPAGTLEGGWTLVLLDPMLRGAIGFLYAWKSAILVVLILMSLFIYRPFCKYLCPLGAIYSVFNPVALVRYRFDAGKCTSCGQCTRACPMSIDVKRNCNSLECIRCGACLRACKPGALDYANHLPRRKPAEAQTASEPDNL</sequence>
<dbReference type="InterPro" id="IPR017900">
    <property type="entry name" value="4Fe4S_Fe_S_CS"/>
</dbReference>
<dbReference type="SUPFAM" id="SSF54862">
    <property type="entry name" value="4Fe-4S ferredoxins"/>
    <property type="match status" value="1"/>
</dbReference>
<feature type="transmembrane region" description="Helical" evidence="7">
    <location>
        <begin position="131"/>
        <end position="152"/>
    </location>
</feature>
<keyword evidence="1" id="KW-0813">Transport</keyword>
<dbReference type="GO" id="GO:0005886">
    <property type="term" value="C:plasma membrane"/>
    <property type="evidence" value="ECO:0007669"/>
    <property type="project" value="TreeGrafter"/>
</dbReference>
<dbReference type="InterPro" id="IPR051684">
    <property type="entry name" value="Electron_Trans/Redox"/>
</dbReference>
<keyword evidence="5" id="KW-0408">Iron</keyword>
<keyword evidence="4" id="KW-0249">Electron transport</keyword>
<evidence type="ECO:0000256" key="4">
    <source>
        <dbReference type="ARBA" id="ARBA00022982"/>
    </source>
</evidence>
<reference evidence="9" key="2">
    <citation type="journal article" date="2021" name="PeerJ">
        <title>Extensive microbial diversity within the chicken gut microbiome revealed by metagenomics and culture.</title>
        <authorList>
            <person name="Gilroy R."/>
            <person name="Ravi A."/>
            <person name="Getino M."/>
            <person name="Pursley I."/>
            <person name="Horton D.L."/>
            <person name="Alikhan N.F."/>
            <person name="Baker D."/>
            <person name="Gharbi K."/>
            <person name="Hall N."/>
            <person name="Watson M."/>
            <person name="Adriaenssens E.M."/>
            <person name="Foster-Nyarko E."/>
            <person name="Jarju S."/>
            <person name="Secka A."/>
            <person name="Antonio M."/>
            <person name="Oren A."/>
            <person name="Chaudhuri R.R."/>
            <person name="La Ragione R."/>
            <person name="Hildebrand F."/>
            <person name="Pallen M.J."/>
        </authorList>
    </citation>
    <scope>NUCLEOTIDE SEQUENCE</scope>
    <source>
        <strain evidence="9">ChiSxjej2B14-8506</strain>
    </source>
</reference>
<evidence type="ECO:0000259" key="8">
    <source>
        <dbReference type="PROSITE" id="PS51379"/>
    </source>
</evidence>
<dbReference type="AlphaFoldDB" id="A0A9D1S455"/>
<feature type="domain" description="4Fe-4S ferredoxin-type" evidence="8">
    <location>
        <begin position="234"/>
        <end position="262"/>
    </location>
</feature>
<feature type="domain" description="4Fe-4S ferredoxin-type" evidence="8">
    <location>
        <begin position="264"/>
        <end position="288"/>
    </location>
</feature>
<evidence type="ECO:0000256" key="2">
    <source>
        <dbReference type="ARBA" id="ARBA00022485"/>
    </source>
</evidence>
<keyword evidence="7" id="KW-1133">Transmembrane helix</keyword>
<dbReference type="GO" id="GO:0046872">
    <property type="term" value="F:metal ion binding"/>
    <property type="evidence" value="ECO:0007669"/>
    <property type="project" value="UniProtKB-KW"/>
</dbReference>
<feature type="transmembrane region" description="Helical" evidence="7">
    <location>
        <begin position="78"/>
        <end position="110"/>
    </location>
</feature>
<dbReference type="Pfam" id="PF13237">
    <property type="entry name" value="Fer4_10"/>
    <property type="match status" value="1"/>
</dbReference>
<accession>A0A9D1S455</accession>
<dbReference type="PANTHER" id="PTHR30176:SF3">
    <property type="entry name" value="FERREDOXIN-TYPE PROTEIN NAPH"/>
    <property type="match status" value="1"/>
</dbReference>
<evidence type="ECO:0000256" key="6">
    <source>
        <dbReference type="ARBA" id="ARBA00023014"/>
    </source>
</evidence>
<keyword evidence="7" id="KW-0812">Transmembrane</keyword>